<feature type="domain" description="Putative restriction endonuclease" evidence="1">
    <location>
        <begin position="18"/>
        <end position="165"/>
    </location>
</feature>
<dbReference type="InterPro" id="IPR011335">
    <property type="entry name" value="Restrct_endonuc-II-like"/>
</dbReference>
<accession>A0ABQ1G3A0</accession>
<evidence type="ECO:0000259" key="1">
    <source>
        <dbReference type="Pfam" id="PF05685"/>
    </source>
</evidence>
<dbReference type="Proteomes" id="UP000618591">
    <property type="component" value="Unassembled WGS sequence"/>
</dbReference>
<dbReference type="PANTHER" id="PTHR36558">
    <property type="entry name" value="GLR1098 PROTEIN"/>
    <property type="match status" value="1"/>
</dbReference>
<dbReference type="EMBL" id="BMDW01000001">
    <property type="protein sequence ID" value="GGA35254.1"/>
    <property type="molecule type" value="Genomic_DNA"/>
</dbReference>
<dbReference type="CDD" id="cd06260">
    <property type="entry name" value="DUF820-like"/>
    <property type="match status" value="1"/>
</dbReference>
<reference evidence="3" key="1">
    <citation type="journal article" date="2019" name="Int. J. Syst. Evol. Microbiol.">
        <title>The Global Catalogue of Microorganisms (GCM) 10K type strain sequencing project: providing services to taxonomists for standard genome sequencing and annotation.</title>
        <authorList>
            <consortium name="The Broad Institute Genomics Platform"/>
            <consortium name="The Broad Institute Genome Sequencing Center for Infectious Disease"/>
            <person name="Wu L."/>
            <person name="Ma J."/>
        </authorList>
    </citation>
    <scope>NUCLEOTIDE SEQUENCE [LARGE SCALE GENOMIC DNA]</scope>
    <source>
        <strain evidence="3">CGMCC 1.10106</strain>
    </source>
</reference>
<proteinExistence type="predicted"/>
<dbReference type="Pfam" id="PF05685">
    <property type="entry name" value="Uma2"/>
    <property type="match status" value="1"/>
</dbReference>
<evidence type="ECO:0000313" key="2">
    <source>
        <dbReference type="EMBL" id="GGA35254.1"/>
    </source>
</evidence>
<protein>
    <recommendedName>
        <fullName evidence="1">Putative restriction endonuclease domain-containing protein</fullName>
    </recommendedName>
</protein>
<evidence type="ECO:0000313" key="3">
    <source>
        <dbReference type="Proteomes" id="UP000618591"/>
    </source>
</evidence>
<sequence>MATPFANDSANGKVDIDAFLDMDFGGRKAELDDGVIFMMAGGSIEHAGVAANIIMTLGPKLRGTGCRPFGSDLAVQTGPRSIRYPDVSIFCRPHADDGDRNKLIGQPRAVFEVLSPSTMLLDERTKVPEYQALADVQDIVLIDPDTRRVRHIQRTGPHGWSDQWVETGAIHLTSIGLDLSLDDLFAQD</sequence>
<dbReference type="Gene3D" id="3.90.1570.10">
    <property type="entry name" value="tt1808, chain A"/>
    <property type="match status" value="1"/>
</dbReference>
<dbReference type="RefSeq" id="WP_188444908.1">
    <property type="nucleotide sequence ID" value="NZ_BMDW01000001.1"/>
</dbReference>
<dbReference type="SUPFAM" id="SSF52980">
    <property type="entry name" value="Restriction endonuclease-like"/>
    <property type="match status" value="1"/>
</dbReference>
<comment type="caution">
    <text evidence="2">The sequence shown here is derived from an EMBL/GenBank/DDBJ whole genome shotgun (WGS) entry which is preliminary data.</text>
</comment>
<organism evidence="2 3">
    <name type="scientific">Sphingomonas psychrolutea</name>
    <dbReference type="NCBI Taxonomy" id="1259676"/>
    <lineage>
        <taxon>Bacteria</taxon>
        <taxon>Pseudomonadati</taxon>
        <taxon>Pseudomonadota</taxon>
        <taxon>Alphaproteobacteria</taxon>
        <taxon>Sphingomonadales</taxon>
        <taxon>Sphingomonadaceae</taxon>
        <taxon>Sphingomonas</taxon>
    </lineage>
</organism>
<dbReference type="InterPro" id="IPR012296">
    <property type="entry name" value="Nuclease_put_TT1808"/>
</dbReference>
<name>A0ABQ1G3A0_9SPHN</name>
<gene>
    <name evidence="2" type="ORF">GCM10011395_02030</name>
</gene>
<dbReference type="PANTHER" id="PTHR36558:SF1">
    <property type="entry name" value="RESTRICTION ENDONUCLEASE DOMAIN-CONTAINING PROTEIN-RELATED"/>
    <property type="match status" value="1"/>
</dbReference>
<keyword evidence="3" id="KW-1185">Reference proteome</keyword>
<dbReference type="InterPro" id="IPR008538">
    <property type="entry name" value="Uma2"/>
</dbReference>